<dbReference type="InterPro" id="IPR027443">
    <property type="entry name" value="IPNS-like_sf"/>
</dbReference>
<dbReference type="InterPro" id="IPR057649">
    <property type="entry name" value="PUB62-63_C"/>
</dbReference>
<proteinExistence type="predicted"/>
<dbReference type="eggNOG" id="ENOG502QUR5">
    <property type="taxonomic scope" value="Eukaryota"/>
</dbReference>
<evidence type="ECO:0000259" key="2">
    <source>
        <dbReference type="Pfam" id="PF23112"/>
    </source>
</evidence>
<dbReference type="Gene3D" id="3.30.40.10">
    <property type="entry name" value="Zinc/RING finger domain, C3HC4 (zinc finger)"/>
    <property type="match status" value="1"/>
</dbReference>
<feature type="domain" description="PUB 62/63 C-terminal" evidence="2">
    <location>
        <begin position="511"/>
        <end position="568"/>
    </location>
</feature>
<evidence type="ECO:0000256" key="1">
    <source>
        <dbReference type="SAM" id="MobiDB-lite"/>
    </source>
</evidence>
<dbReference type="Proteomes" id="UP000001514">
    <property type="component" value="Unassembled WGS sequence"/>
</dbReference>
<feature type="compositionally biased region" description="Basic and acidic residues" evidence="1">
    <location>
        <begin position="482"/>
        <end position="506"/>
    </location>
</feature>
<feature type="region of interest" description="Disordered" evidence="1">
    <location>
        <begin position="572"/>
        <end position="597"/>
    </location>
</feature>
<evidence type="ECO:0000313" key="4">
    <source>
        <dbReference type="Proteomes" id="UP000001514"/>
    </source>
</evidence>
<keyword evidence="4" id="KW-1185">Reference proteome</keyword>
<reference evidence="3 4" key="1">
    <citation type="journal article" date="2011" name="Science">
        <title>The Selaginella genome identifies genetic changes associated with the evolution of vascular plants.</title>
        <authorList>
            <person name="Banks J.A."/>
            <person name="Nishiyama T."/>
            <person name="Hasebe M."/>
            <person name="Bowman J.L."/>
            <person name="Gribskov M."/>
            <person name="dePamphilis C."/>
            <person name="Albert V.A."/>
            <person name="Aono N."/>
            <person name="Aoyama T."/>
            <person name="Ambrose B.A."/>
            <person name="Ashton N.W."/>
            <person name="Axtell M.J."/>
            <person name="Barker E."/>
            <person name="Barker M.S."/>
            <person name="Bennetzen J.L."/>
            <person name="Bonawitz N.D."/>
            <person name="Chapple C."/>
            <person name="Cheng C."/>
            <person name="Correa L.G."/>
            <person name="Dacre M."/>
            <person name="DeBarry J."/>
            <person name="Dreyer I."/>
            <person name="Elias M."/>
            <person name="Engstrom E.M."/>
            <person name="Estelle M."/>
            <person name="Feng L."/>
            <person name="Finet C."/>
            <person name="Floyd S.K."/>
            <person name="Frommer W.B."/>
            <person name="Fujita T."/>
            <person name="Gramzow L."/>
            <person name="Gutensohn M."/>
            <person name="Harholt J."/>
            <person name="Hattori M."/>
            <person name="Heyl A."/>
            <person name="Hirai T."/>
            <person name="Hiwatashi Y."/>
            <person name="Ishikawa M."/>
            <person name="Iwata M."/>
            <person name="Karol K.G."/>
            <person name="Koehler B."/>
            <person name="Kolukisaoglu U."/>
            <person name="Kubo M."/>
            <person name="Kurata T."/>
            <person name="Lalonde S."/>
            <person name="Li K."/>
            <person name="Li Y."/>
            <person name="Litt A."/>
            <person name="Lyons E."/>
            <person name="Manning G."/>
            <person name="Maruyama T."/>
            <person name="Michael T.P."/>
            <person name="Mikami K."/>
            <person name="Miyazaki S."/>
            <person name="Morinaga S."/>
            <person name="Murata T."/>
            <person name="Mueller-Roeber B."/>
            <person name="Nelson D.R."/>
            <person name="Obara M."/>
            <person name="Oguri Y."/>
            <person name="Olmstead R.G."/>
            <person name="Onodera N."/>
            <person name="Petersen B.L."/>
            <person name="Pils B."/>
            <person name="Prigge M."/>
            <person name="Rensing S.A."/>
            <person name="Riano-Pachon D.M."/>
            <person name="Roberts A.W."/>
            <person name="Sato Y."/>
            <person name="Scheller H.V."/>
            <person name="Schulz B."/>
            <person name="Schulz C."/>
            <person name="Shakirov E.V."/>
            <person name="Shibagaki N."/>
            <person name="Shinohara N."/>
            <person name="Shippen D.E."/>
            <person name="Soerensen I."/>
            <person name="Sotooka R."/>
            <person name="Sugimoto N."/>
            <person name="Sugita M."/>
            <person name="Sumikawa N."/>
            <person name="Tanurdzic M."/>
            <person name="Theissen G."/>
            <person name="Ulvskov P."/>
            <person name="Wakazuki S."/>
            <person name="Weng J.K."/>
            <person name="Willats W.W."/>
            <person name="Wipf D."/>
            <person name="Wolf P.G."/>
            <person name="Yang L."/>
            <person name="Zimmer A.D."/>
            <person name="Zhu Q."/>
            <person name="Mitros T."/>
            <person name="Hellsten U."/>
            <person name="Loque D."/>
            <person name="Otillar R."/>
            <person name="Salamov A."/>
            <person name="Schmutz J."/>
            <person name="Shapiro H."/>
            <person name="Lindquist E."/>
            <person name="Lucas S."/>
            <person name="Rokhsar D."/>
            <person name="Grigoriev I.V."/>
        </authorList>
    </citation>
    <scope>NUCLEOTIDE SEQUENCE [LARGE SCALE GENOMIC DNA]</scope>
</reference>
<feature type="region of interest" description="Disordered" evidence="1">
    <location>
        <begin position="468"/>
        <end position="511"/>
    </location>
</feature>
<dbReference type="HOGENOM" id="CLU_036963_1_0_1"/>
<dbReference type="FunCoup" id="D8SK24">
    <property type="interactions" value="1987"/>
</dbReference>
<dbReference type="Gramene" id="EFJ15154">
    <property type="protein sequence ID" value="EFJ15154"/>
    <property type="gene ID" value="SELMODRAFT_271651"/>
</dbReference>
<feature type="compositionally biased region" description="Low complexity" evidence="1">
    <location>
        <begin position="573"/>
        <end position="590"/>
    </location>
</feature>
<protein>
    <recommendedName>
        <fullName evidence="2">PUB 62/63 C-terminal domain-containing protein</fullName>
    </recommendedName>
</protein>
<evidence type="ECO:0000313" key="3">
    <source>
        <dbReference type="EMBL" id="EFJ15154.1"/>
    </source>
</evidence>
<gene>
    <name evidence="3" type="ORF">SELMODRAFT_271651</name>
</gene>
<name>D8SK24_SELML</name>
<dbReference type="EMBL" id="GL377624">
    <property type="protein sequence ID" value="EFJ15154.1"/>
    <property type="molecule type" value="Genomic_DNA"/>
</dbReference>
<dbReference type="OMA" id="SGKPNRG"/>
<accession>D8SK24</accession>
<dbReference type="KEGG" id="smo:SELMODRAFT_271651"/>
<dbReference type="AlphaFoldDB" id="D8SK24"/>
<dbReference type="SUPFAM" id="SSF57850">
    <property type="entry name" value="RING/U-box"/>
    <property type="match status" value="1"/>
</dbReference>
<dbReference type="Pfam" id="PF23112">
    <property type="entry name" value="PUB62-63_C"/>
    <property type="match status" value="1"/>
</dbReference>
<dbReference type="InParanoid" id="D8SK24"/>
<sequence>MKMASAMQMPIMGPSAGIRTPVTVTPCGQPLNSANHSNTTPAGILSSGGVGMSNLTLGLPPSSTLPGGGFGAPANGLGETGLMRVKLADMLPEEGEPSPVYLKAVDAVSTSLARANAVIIELSSEDAKLVRCALQSAKLYLRNCVHTTTTTHAWGSSDWNKTTACRDSFVYKAGRSEEADPPPPCMPDVFRCMGKASRASLSVIARYLRLRGDVFFPLLDDSPLPPGDVSSSDLTASLHHSSPGACGKGSLAAGDNLQEVEKGLLMLIASDAPGLLVNDSNGHWYTADSALSPGDLLLLAGRALHQATAGLRRPSPYKMGMPALSPVPGATRTSLAFRLMPRHNATFDIAAALKSAGHCVPEGYGAITVAQFMDGLSAAETLMVNSGDSSLEGHEDSSLKLALSDPLSGQYLEDAMLNPKCGHSFGCVTLQRARESGTCPSCSAAIDSQHLIPNIALRAAAAAFRREEQNRIQSRAKRRKENGHGETDVRRRQENIGSPTEKESGKVTKGVQYPFKVNERVKIKGNKRTPEKFVGREAIITSQCLNGWYLVRTLDSNESVRLQYRSLQASGDNTITTNTTPITTTSNASTEEQAQHS</sequence>
<dbReference type="PANTHER" id="PTHR33644">
    <property type="entry name" value="U-BOX DOMAIN-CONTAINING PROTEIN 62-RELATED"/>
    <property type="match status" value="1"/>
</dbReference>
<dbReference type="Gene3D" id="2.60.120.330">
    <property type="entry name" value="B-lactam Antibiotic, Isopenicillin N Synthase, Chain"/>
    <property type="match status" value="1"/>
</dbReference>
<dbReference type="PANTHER" id="PTHR33644:SF3">
    <property type="entry name" value="RING_U-BOX SUPERFAMILY PROTEIN"/>
    <property type="match status" value="1"/>
</dbReference>
<organism evidence="4">
    <name type="scientific">Selaginella moellendorffii</name>
    <name type="common">Spikemoss</name>
    <dbReference type="NCBI Taxonomy" id="88036"/>
    <lineage>
        <taxon>Eukaryota</taxon>
        <taxon>Viridiplantae</taxon>
        <taxon>Streptophyta</taxon>
        <taxon>Embryophyta</taxon>
        <taxon>Tracheophyta</taxon>
        <taxon>Lycopodiopsida</taxon>
        <taxon>Selaginellales</taxon>
        <taxon>Selaginellaceae</taxon>
        <taxon>Selaginella</taxon>
    </lineage>
</organism>
<dbReference type="InterPro" id="IPR013083">
    <property type="entry name" value="Znf_RING/FYVE/PHD"/>
</dbReference>